<evidence type="ECO:0000259" key="2">
    <source>
        <dbReference type="Pfam" id="PF14667"/>
    </source>
</evidence>
<accession>A0A0G0V5C7</accession>
<dbReference type="InterPro" id="IPR014710">
    <property type="entry name" value="RmlC-like_jellyroll"/>
</dbReference>
<evidence type="ECO:0000313" key="3">
    <source>
        <dbReference type="EMBL" id="KKR94926.1"/>
    </source>
</evidence>
<dbReference type="Gene3D" id="2.60.120.10">
    <property type="entry name" value="Jelly Rolls"/>
    <property type="match status" value="1"/>
</dbReference>
<dbReference type="UniPathway" id="UPA00109">
    <property type="reaction ID" value="UER00181"/>
</dbReference>
<dbReference type="PANTHER" id="PTHR21047:SF2">
    <property type="entry name" value="THYMIDINE DIPHOSPHO-4-KETO-RHAMNOSE 3,5-EPIMERASE"/>
    <property type="match status" value="1"/>
</dbReference>
<dbReference type="InterPro" id="IPR029303">
    <property type="entry name" value="CapF_C"/>
</dbReference>
<dbReference type="InterPro" id="IPR000888">
    <property type="entry name" value="RmlC-like"/>
</dbReference>
<dbReference type="PANTHER" id="PTHR21047">
    <property type="entry name" value="DTDP-6-DEOXY-D-GLUCOSE-3,5 EPIMERASE"/>
    <property type="match status" value="1"/>
</dbReference>
<reference evidence="3 4" key="1">
    <citation type="journal article" date="2015" name="Nature">
        <title>rRNA introns, odd ribosomes, and small enigmatic genomes across a large radiation of phyla.</title>
        <authorList>
            <person name="Brown C.T."/>
            <person name="Hug L.A."/>
            <person name="Thomas B.C."/>
            <person name="Sharon I."/>
            <person name="Castelle C.J."/>
            <person name="Singh A."/>
            <person name="Wilkins M.J."/>
            <person name="Williams K.H."/>
            <person name="Banfield J.F."/>
        </authorList>
    </citation>
    <scope>NUCLEOTIDE SEQUENCE [LARGE SCALE GENOMIC DNA]</scope>
</reference>
<dbReference type="EMBL" id="LCAN01000002">
    <property type="protein sequence ID" value="KKR94926.1"/>
    <property type="molecule type" value="Genomic_DNA"/>
</dbReference>
<gene>
    <name evidence="3" type="ORF">UU41_C0002G0047</name>
</gene>
<organism evidence="3 4">
    <name type="scientific">Candidatus Roizmanbacteria bacterium GW2011_GWA1_41_13</name>
    <dbReference type="NCBI Taxonomy" id="1618474"/>
    <lineage>
        <taxon>Bacteria</taxon>
        <taxon>Candidatus Roizmaniibacteriota</taxon>
    </lineage>
</organism>
<dbReference type="SUPFAM" id="SSF51182">
    <property type="entry name" value="RmlC-like cupins"/>
    <property type="match status" value="1"/>
</dbReference>
<evidence type="ECO:0000313" key="4">
    <source>
        <dbReference type="Proteomes" id="UP000034961"/>
    </source>
</evidence>
<dbReference type="Pfam" id="PF14667">
    <property type="entry name" value="Polysacc_synt_C"/>
    <property type="match status" value="1"/>
</dbReference>
<dbReference type="GO" id="GO:0008830">
    <property type="term" value="F:dTDP-4-dehydrorhamnose 3,5-epimerase activity"/>
    <property type="evidence" value="ECO:0007669"/>
    <property type="project" value="InterPro"/>
</dbReference>
<dbReference type="AlphaFoldDB" id="A0A0G0V5C7"/>
<evidence type="ECO:0000256" key="1">
    <source>
        <dbReference type="PIRSR" id="PIRSR600888-3"/>
    </source>
</evidence>
<protein>
    <submittedName>
        <fullName evidence="3">NAD-dependent epimerase/dehydratase</fullName>
    </submittedName>
</protein>
<comment type="caution">
    <text evidence="3">The sequence shown here is derived from an EMBL/GenBank/DDBJ whole genome shotgun (WGS) entry which is preliminary data.</text>
</comment>
<dbReference type="GO" id="GO:0005829">
    <property type="term" value="C:cytosol"/>
    <property type="evidence" value="ECO:0007669"/>
    <property type="project" value="TreeGrafter"/>
</dbReference>
<dbReference type="GO" id="GO:0000271">
    <property type="term" value="P:polysaccharide biosynthetic process"/>
    <property type="evidence" value="ECO:0007669"/>
    <property type="project" value="TreeGrafter"/>
</dbReference>
<sequence>MDCKIKHLNVKIDNRGWLAELIRSEDVGKSSFGQVLVTTALPGKTKGGHYHKRKTEWYCVIKGSALLSLTDMKTGKNYEIKMGTDNMVQVKIPPYYFHTIENIGDEEIYLIAYTSQVFDPNDPDTFTN</sequence>
<dbReference type="InterPro" id="IPR011051">
    <property type="entry name" value="RmlC_Cupin_sf"/>
</dbReference>
<feature type="site" description="Participates in a stacking interaction with the thymidine ring of dTDP-4-oxo-6-deoxyglucose" evidence="1">
    <location>
        <position position="118"/>
    </location>
</feature>
<proteinExistence type="predicted"/>
<name>A0A0G0V5C7_9BACT</name>
<dbReference type="GO" id="GO:0006096">
    <property type="term" value="P:glycolytic process"/>
    <property type="evidence" value="ECO:0007669"/>
    <property type="project" value="UniProtKB-UniPathway"/>
</dbReference>
<feature type="domain" description="Capsular polysaccharide assembling protein CapF C-terminal" evidence="2">
    <location>
        <begin position="12"/>
        <end position="126"/>
    </location>
</feature>
<dbReference type="Proteomes" id="UP000034961">
    <property type="component" value="Unassembled WGS sequence"/>
</dbReference>